<dbReference type="RefSeq" id="WP_206294899.1">
    <property type="nucleotide sequence ID" value="NZ_CP063458.1"/>
</dbReference>
<reference evidence="3 4" key="1">
    <citation type="submission" date="2020-10" db="EMBL/GenBank/DDBJ databases">
        <title>Wide distribution of Phycisphaera-like planctomycetes from WD2101 soil group in peatlands and genome analysis of the first cultivated representative.</title>
        <authorList>
            <person name="Dedysh S.N."/>
            <person name="Beletsky A.V."/>
            <person name="Ivanova A."/>
            <person name="Kulichevskaya I.S."/>
            <person name="Suzina N.E."/>
            <person name="Philippov D.A."/>
            <person name="Rakitin A.L."/>
            <person name="Mardanov A.V."/>
            <person name="Ravin N.V."/>
        </authorList>
    </citation>
    <scope>NUCLEOTIDE SEQUENCE [LARGE SCALE GENOMIC DNA]</scope>
    <source>
        <strain evidence="3 4">M1803</strain>
    </source>
</reference>
<keyword evidence="2" id="KW-1133">Transmembrane helix</keyword>
<dbReference type="KEGG" id="hbs:IPV69_09650"/>
<dbReference type="EMBL" id="CP063458">
    <property type="protein sequence ID" value="QOV91599.1"/>
    <property type="molecule type" value="Genomic_DNA"/>
</dbReference>
<dbReference type="AlphaFoldDB" id="A0A7M2X1X9"/>
<feature type="region of interest" description="Disordered" evidence="1">
    <location>
        <begin position="35"/>
        <end position="62"/>
    </location>
</feature>
<dbReference type="Proteomes" id="UP000593765">
    <property type="component" value="Chromosome"/>
</dbReference>
<protein>
    <submittedName>
        <fullName evidence="3">Uncharacterized protein</fullName>
    </submittedName>
</protein>
<evidence type="ECO:0000256" key="2">
    <source>
        <dbReference type="SAM" id="Phobius"/>
    </source>
</evidence>
<evidence type="ECO:0000256" key="1">
    <source>
        <dbReference type="SAM" id="MobiDB-lite"/>
    </source>
</evidence>
<evidence type="ECO:0000313" key="3">
    <source>
        <dbReference type="EMBL" id="QOV91599.1"/>
    </source>
</evidence>
<accession>A0A7M2X1X9</accession>
<keyword evidence="2" id="KW-0812">Transmembrane</keyword>
<name>A0A7M2X1X9_9BACT</name>
<keyword evidence="2" id="KW-0472">Membrane</keyword>
<keyword evidence="4" id="KW-1185">Reference proteome</keyword>
<evidence type="ECO:0000313" key="4">
    <source>
        <dbReference type="Proteomes" id="UP000593765"/>
    </source>
</evidence>
<sequence length="138" mass="14257">MLFALVIATGAYPAISPGADSPAAAIHREAGAVAATAAPDKAPKADPPTATSDAQAPAYTPLGAPKRVPFTLIGVGPRDLLSESPLATNDAGDLPPFEFPETASTTPVAIPFPTAVHLFVPGAIMAIYATRRFKRRRR</sequence>
<organism evidence="3 4">
    <name type="scientific">Humisphaera borealis</name>
    <dbReference type="NCBI Taxonomy" id="2807512"/>
    <lineage>
        <taxon>Bacteria</taxon>
        <taxon>Pseudomonadati</taxon>
        <taxon>Planctomycetota</taxon>
        <taxon>Phycisphaerae</taxon>
        <taxon>Tepidisphaerales</taxon>
        <taxon>Tepidisphaeraceae</taxon>
        <taxon>Humisphaera</taxon>
    </lineage>
</organism>
<feature type="transmembrane region" description="Helical" evidence="2">
    <location>
        <begin position="108"/>
        <end position="129"/>
    </location>
</feature>
<proteinExistence type="predicted"/>
<gene>
    <name evidence="3" type="ORF">IPV69_09650</name>
</gene>